<sequence length="325" mass="36316">MPQMKLKREQKLGVQESDIIIAIMGPTGAGKSNFIEKLNGGHPIEGAAGKISSAFLKSYTSEMAVYRVYNHPLFHNNIVMVDTPGFDDTKKTDLQILEMIGNWLQETYGKLGVLLSGVLYFHRITDNRFSGTANKNLRMFGKLCGDGAATKVTFVTTMWDKMSGDRAALARSRVDELKSTYWKNLVALGARSEPFNNSCESAWGIIDPIAQSEEERKIIHLQNELVNSAKRIQETDAGKALYEALNSLLTQQRETLDQLVKQMNGVGRGGMPDPARAVQLQEKRKKIEDDIQTTMMQMQTLKLNFMSKLVLFFKRSSTRGVALGD</sequence>
<organism evidence="2 3">
    <name type="scientific">Panaeolus cyanescens</name>
    <dbReference type="NCBI Taxonomy" id="181874"/>
    <lineage>
        <taxon>Eukaryota</taxon>
        <taxon>Fungi</taxon>
        <taxon>Dikarya</taxon>
        <taxon>Basidiomycota</taxon>
        <taxon>Agaricomycotina</taxon>
        <taxon>Agaricomycetes</taxon>
        <taxon>Agaricomycetidae</taxon>
        <taxon>Agaricales</taxon>
        <taxon>Agaricineae</taxon>
        <taxon>Galeropsidaceae</taxon>
        <taxon>Panaeolus</taxon>
    </lineage>
</organism>
<dbReference type="SUPFAM" id="SSF52540">
    <property type="entry name" value="P-loop containing nucleoside triphosphate hydrolases"/>
    <property type="match status" value="1"/>
</dbReference>
<protein>
    <submittedName>
        <fullName evidence="2">Uncharacterized protein</fullName>
    </submittedName>
</protein>
<reference evidence="2 3" key="1">
    <citation type="journal article" date="2018" name="Evol. Lett.">
        <title>Horizontal gene cluster transfer increased hallucinogenic mushroom diversity.</title>
        <authorList>
            <person name="Reynolds H.T."/>
            <person name="Vijayakumar V."/>
            <person name="Gluck-Thaler E."/>
            <person name="Korotkin H.B."/>
            <person name="Matheny P.B."/>
            <person name="Slot J.C."/>
        </authorList>
    </citation>
    <scope>NUCLEOTIDE SEQUENCE [LARGE SCALE GENOMIC DNA]</scope>
    <source>
        <strain evidence="2 3">2629</strain>
    </source>
</reference>
<accession>A0A409YK73</accession>
<keyword evidence="3" id="KW-1185">Reference proteome</keyword>
<dbReference type="EMBL" id="NHTK01001066">
    <property type="protein sequence ID" value="PPR03426.1"/>
    <property type="molecule type" value="Genomic_DNA"/>
</dbReference>
<name>A0A409YK73_9AGAR</name>
<dbReference type="AlphaFoldDB" id="A0A409YK73"/>
<dbReference type="CDD" id="cd00882">
    <property type="entry name" value="Ras_like_GTPase"/>
    <property type="match status" value="1"/>
</dbReference>
<keyword evidence="1" id="KW-0175">Coiled coil</keyword>
<evidence type="ECO:0000313" key="3">
    <source>
        <dbReference type="Proteomes" id="UP000284842"/>
    </source>
</evidence>
<dbReference type="InParanoid" id="A0A409YK73"/>
<evidence type="ECO:0000313" key="2">
    <source>
        <dbReference type="EMBL" id="PPR03426.1"/>
    </source>
</evidence>
<comment type="caution">
    <text evidence="2">The sequence shown here is derived from an EMBL/GenBank/DDBJ whole genome shotgun (WGS) entry which is preliminary data.</text>
</comment>
<feature type="coiled-coil region" evidence="1">
    <location>
        <begin position="242"/>
        <end position="297"/>
    </location>
</feature>
<dbReference type="Proteomes" id="UP000284842">
    <property type="component" value="Unassembled WGS sequence"/>
</dbReference>
<proteinExistence type="predicted"/>
<evidence type="ECO:0000256" key="1">
    <source>
        <dbReference type="SAM" id="Coils"/>
    </source>
</evidence>
<dbReference type="InterPro" id="IPR027417">
    <property type="entry name" value="P-loop_NTPase"/>
</dbReference>
<dbReference type="OrthoDB" id="8954335at2759"/>
<dbReference type="Gene3D" id="3.40.50.300">
    <property type="entry name" value="P-loop containing nucleotide triphosphate hydrolases"/>
    <property type="match status" value="1"/>
</dbReference>
<gene>
    <name evidence="2" type="ORF">CVT24_012695</name>
</gene>